<dbReference type="PATRIC" id="fig|1300222.3.peg.3147"/>
<dbReference type="AlphaFoldDB" id="M8DYS9"/>
<dbReference type="EMBL" id="APBN01000005">
    <property type="protein sequence ID" value="EMT52171.1"/>
    <property type="molecule type" value="Genomic_DNA"/>
</dbReference>
<feature type="chain" id="PRO_5004095517" description="LysM domain-containing protein" evidence="2">
    <location>
        <begin position="28"/>
        <end position="409"/>
    </location>
</feature>
<dbReference type="SUPFAM" id="SSF54106">
    <property type="entry name" value="LysM domain"/>
    <property type="match status" value="4"/>
</dbReference>
<dbReference type="RefSeq" id="WP_003389223.1">
    <property type="nucleotide sequence ID" value="NZ_APBN01000005.1"/>
</dbReference>
<comment type="caution">
    <text evidence="4">The sequence shown here is derived from an EMBL/GenBank/DDBJ whole genome shotgun (WGS) entry which is preliminary data.</text>
</comment>
<evidence type="ECO:0000313" key="4">
    <source>
        <dbReference type="EMBL" id="EMT52171.1"/>
    </source>
</evidence>
<keyword evidence="5" id="KW-1185">Reference proteome</keyword>
<evidence type="ECO:0000256" key="1">
    <source>
        <dbReference type="SAM" id="MobiDB-lite"/>
    </source>
</evidence>
<organism evidence="4 5">
    <name type="scientific">Brevibacillus borstelensis AK1</name>
    <dbReference type="NCBI Taxonomy" id="1300222"/>
    <lineage>
        <taxon>Bacteria</taxon>
        <taxon>Bacillati</taxon>
        <taxon>Bacillota</taxon>
        <taxon>Bacilli</taxon>
        <taxon>Bacillales</taxon>
        <taxon>Paenibacillaceae</taxon>
        <taxon>Brevibacillus</taxon>
    </lineage>
</organism>
<evidence type="ECO:0000313" key="5">
    <source>
        <dbReference type="Proteomes" id="UP000012081"/>
    </source>
</evidence>
<feature type="signal peptide" evidence="2">
    <location>
        <begin position="1"/>
        <end position="27"/>
    </location>
</feature>
<feature type="domain" description="LysM" evidence="3">
    <location>
        <begin position="28"/>
        <end position="71"/>
    </location>
</feature>
<dbReference type="InterPro" id="IPR018392">
    <property type="entry name" value="LysM"/>
</dbReference>
<feature type="domain" description="LysM" evidence="3">
    <location>
        <begin position="132"/>
        <end position="175"/>
    </location>
</feature>
<dbReference type="Gene3D" id="3.10.350.10">
    <property type="entry name" value="LysM domain"/>
    <property type="match status" value="4"/>
</dbReference>
<reference evidence="4 5" key="1">
    <citation type="submission" date="2013-03" db="EMBL/GenBank/DDBJ databases">
        <title>Assembly of a new bacterial strain Brevibacillus borstelensis AK1.</title>
        <authorList>
            <person name="Rajan I."/>
            <person name="PoliReddy D."/>
            <person name="Sugumar T."/>
            <person name="Rathinam K."/>
            <person name="Alqarawi S."/>
            <person name="Khalil A.B."/>
            <person name="Sivakumar N."/>
        </authorList>
    </citation>
    <scope>NUCLEOTIDE SEQUENCE [LARGE SCALE GENOMIC DNA]</scope>
    <source>
        <strain evidence="4 5">AK1</strain>
    </source>
</reference>
<dbReference type="Pfam" id="PF01476">
    <property type="entry name" value="LysM"/>
    <property type="match status" value="4"/>
</dbReference>
<dbReference type="PANTHER" id="PTHR33734">
    <property type="entry name" value="LYSM DOMAIN-CONTAINING GPI-ANCHORED PROTEIN 2"/>
    <property type="match status" value="1"/>
</dbReference>
<name>M8DYS9_9BACL</name>
<dbReference type="STRING" id="1300222.I532_15048"/>
<dbReference type="PANTHER" id="PTHR33734:SF22">
    <property type="entry name" value="MEMBRANE-BOUND LYTIC MUREIN TRANSGLYCOSYLASE D"/>
    <property type="match status" value="1"/>
</dbReference>
<dbReference type="CDD" id="cd00118">
    <property type="entry name" value="LysM"/>
    <property type="match status" value="4"/>
</dbReference>
<evidence type="ECO:0000256" key="2">
    <source>
        <dbReference type="SAM" id="SignalP"/>
    </source>
</evidence>
<keyword evidence="2" id="KW-0732">Signal</keyword>
<gene>
    <name evidence="4" type="ORF">I532_15048</name>
</gene>
<protein>
    <recommendedName>
        <fullName evidence="3">LysM domain-containing protein</fullName>
    </recommendedName>
</protein>
<dbReference type="GO" id="GO:0008932">
    <property type="term" value="F:lytic endotransglycosylase activity"/>
    <property type="evidence" value="ECO:0007669"/>
    <property type="project" value="TreeGrafter"/>
</dbReference>
<accession>M8DYS9</accession>
<evidence type="ECO:0000259" key="3">
    <source>
        <dbReference type="PROSITE" id="PS51782"/>
    </source>
</evidence>
<feature type="domain" description="LysM" evidence="3">
    <location>
        <begin position="76"/>
        <end position="119"/>
    </location>
</feature>
<dbReference type="OrthoDB" id="529831at2"/>
<feature type="domain" description="LysM" evidence="3">
    <location>
        <begin position="217"/>
        <end position="261"/>
    </location>
</feature>
<dbReference type="InterPro" id="IPR036779">
    <property type="entry name" value="LysM_dom_sf"/>
</dbReference>
<dbReference type="PROSITE" id="PS51782">
    <property type="entry name" value="LYSM"/>
    <property type="match status" value="4"/>
</dbReference>
<sequence>MFSTAWKRMTISSLLALSLLPAASASAQTITVKAGDTLGNIAARYGVTVARVKQVNQLQSDMLFVGQSLYIPPVSPVYTVQSGDVLWKIAGKFGTTIPAIVEANKLQSTDLLVGQRLLIPVSGNPSAPQTGSVYTVVKGDMLWKIADRFQVSIQAIVDANQLKTTELWIGQKLVIPQKHTDTPPSSAGSESTSATPADKTPGAESPAAEDKPWVTTTSYTVVKGDTPWTVSIAYGIPRDEFLRVNNLSENDFLQVGQVVKISVHHIPVTSAPSASYGEYLDWFEAAQYLFPINAVATVTDFYTGKSFQVKRTIGAFHSDTEPLTAKDAAIIKEVWGGTYSWSVRPVLVEVKGRKLAASMTSMPHSMEYIADNDFDGHFDIHFPNSLRHKDNQVDPDHQAAVKVAAGRSR</sequence>
<feature type="region of interest" description="Disordered" evidence="1">
    <location>
        <begin position="178"/>
        <end position="210"/>
    </location>
</feature>
<feature type="compositionally biased region" description="Polar residues" evidence="1">
    <location>
        <begin position="182"/>
        <end position="195"/>
    </location>
</feature>
<dbReference type="Proteomes" id="UP000012081">
    <property type="component" value="Unassembled WGS sequence"/>
</dbReference>
<proteinExistence type="predicted"/>
<dbReference type="SMART" id="SM00257">
    <property type="entry name" value="LysM"/>
    <property type="match status" value="4"/>
</dbReference>